<sequence length="478" mass="53795">MNWQSDRHDVKPIYKQIASHLENQIACGEFPSGSKLPSERELAKQLQVNRSTIVAAYEELQALGLVERKHGSGTKVSSDIWGISYKRIPNWRHIVEQGSLLPNVPLFRQIQQETHHSQIIDLASGELSPDLFPSHFFQELMATKPFTWHLGYEKPQGNITLRETICTHVKKKKQIEVTPASILITSGAQQALHLVIQCLLRAGDAIAIEDPSYFYSLPLFQSAGLRIFLLPTDQDGINPDDVERLYKKHRIKMIFVNPHFQNPTGTLLSMERKLHLLEISAKYGIPIVEDDPYSLTSFSGEPVMTLKSMDQHGTVLYVSSLTKLAASGLRIGWVIGPQTVIERLADAKQQVDFGHSIFPEWISHHFLSSEIFDTHIDDMRAKLLQKSNIIMQALQNKLTDKVSYLVPQGGIHLWCKLNQPVNESALIKEAILHGVVFVPGSVLGSKEGYVRFTFGRAEDDLIEEGIDRFAQALSIAIE</sequence>
<evidence type="ECO:0000256" key="1">
    <source>
        <dbReference type="ARBA" id="ARBA00001933"/>
    </source>
</evidence>
<dbReference type="AlphaFoldDB" id="A0A518VB76"/>
<dbReference type="SUPFAM" id="SSF53383">
    <property type="entry name" value="PLP-dependent transferases"/>
    <property type="match status" value="1"/>
</dbReference>
<evidence type="ECO:0000259" key="9">
    <source>
        <dbReference type="PROSITE" id="PS50949"/>
    </source>
</evidence>
<dbReference type="CDD" id="cd00609">
    <property type="entry name" value="AAT_like"/>
    <property type="match status" value="1"/>
</dbReference>
<dbReference type="SMART" id="SM00345">
    <property type="entry name" value="HTH_GNTR"/>
    <property type="match status" value="1"/>
</dbReference>
<evidence type="ECO:0000313" key="10">
    <source>
        <dbReference type="EMBL" id="QDX94240.1"/>
    </source>
</evidence>
<comment type="cofactor">
    <cofactor evidence="1">
        <name>pyridoxal 5'-phosphate</name>
        <dbReference type="ChEBI" id="CHEBI:597326"/>
    </cofactor>
</comment>
<dbReference type="InterPro" id="IPR015424">
    <property type="entry name" value="PyrdxlP-dep_Trfase"/>
</dbReference>
<dbReference type="Pfam" id="PF00155">
    <property type="entry name" value="Aminotran_1_2"/>
    <property type="match status" value="1"/>
</dbReference>
<evidence type="ECO:0000256" key="8">
    <source>
        <dbReference type="ARBA" id="ARBA00023163"/>
    </source>
</evidence>
<dbReference type="InterPro" id="IPR051446">
    <property type="entry name" value="HTH_trans_reg/aminotransferase"/>
</dbReference>
<proteinExistence type="inferred from homology"/>
<keyword evidence="4 10" id="KW-0808">Transferase</keyword>
<dbReference type="GO" id="GO:0008483">
    <property type="term" value="F:transaminase activity"/>
    <property type="evidence" value="ECO:0007669"/>
    <property type="project" value="UniProtKB-KW"/>
</dbReference>
<reference evidence="10 11" key="1">
    <citation type="submission" date="2018-11" db="EMBL/GenBank/DDBJ databases">
        <title>Phylogenetic determinants of toxin gene distribution in genomes of Brevibacillus laterosporus.</title>
        <authorList>
            <person name="Glare T.R."/>
            <person name="Durrant A."/>
            <person name="Berry C."/>
            <person name="Palma L."/>
            <person name="Ormskirk M."/>
            <person name="Cox M.O."/>
        </authorList>
    </citation>
    <scope>NUCLEOTIDE SEQUENCE [LARGE SCALE GENOMIC DNA]</scope>
    <source>
        <strain evidence="10 11">1821L</strain>
    </source>
</reference>
<evidence type="ECO:0000256" key="5">
    <source>
        <dbReference type="ARBA" id="ARBA00022898"/>
    </source>
</evidence>
<dbReference type="PROSITE" id="PS50949">
    <property type="entry name" value="HTH_GNTR"/>
    <property type="match status" value="1"/>
</dbReference>
<dbReference type="InterPro" id="IPR036390">
    <property type="entry name" value="WH_DNA-bd_sf"/>
</dbReference>
<feature type="domain" description="HTH gntR-type" evidence="9">
    <location>
        <begin position="11"/>
        <end position="79"/>
    </location>
</feature>
<evidence type="ECO:0000313" key="11">
    <source>
        <dbReference type="Proteomes" id="UP000319432"/>
    </source>
</evidence>
<evidence type="ECO:0000256" key="3">
    <source>
        <dbReference type="ARBA" id="ARBA00022576"/>
    </source>
</evidence>
<dbReference type="Gene3D" id="3.90.1150.10">
    <property type="entry name" value="Aspartate Aminotransferase, domain 1"/>
    <property type="match status" value="1"/>
</dbReference>
<dbReference type="FunFam" id="3.40.640.10:FF:000023">
    <property type="entry name" value="Transcriptional regulator, GntR family"/>
    <property type="match status" value="1"/>
</dbReference>
<dbReference type="OrthoDB" id="9802601at2"/>
<organism evidence="10 11">
    <name type="scientific">Brevibacillus laterosporus</name>
    <name type="common">Bacillus laterosporus</name>
    <dbReference type="NCBI Taxonomy" id="1465"/>
    <lineage>
        <taxon>Bacteria</taxon>
        <taxon>Bacillati</taxon>
        <taxon>Bacillota</taxon>
        <taxon>Bacilli</taxon>
        <taxon>Bacillales</taxon>
        <taxon>Paenibacillaceae</taxon>
        <taxon>Brevibacillus</taxon>
    </lineage>
</organism>
<dbReference type="InterPro" id="IPR000524">
    <property type="entry name" value="Tscrpt_reg_HTH_GntR"/>
</dbReference>
<dbReference type="GO" id="GO:0003700">
    <property type="term" value="F:DNA-binding transcription factor activity"/>
    <property type="evidence" value="ECO:0007669"/>
    <property type="project" value="InterPro"/>
</dbReference>
<name>A0A518VB76_BRELA</name>
<evidence type="ECO:0000256" key="7">
    <source>
        <dbReference type="ARBA" id="ARBA00023125"/>
    </source>
</evidence>
<dbReference type="PRINTS" id="PR00035">
    <property type="entry name" value="HTHGNTR"/>
</dbReference>
<dbReference type="InterPro" id="IPR015421">
    <property type="entry name" value="PyrdxlP-dep_Trfase_major"/>
</dbReference>
<evidence type="ECO:0000256" key="2">
    <source>
        <dbReference type="ARBA" id="ARBA00005384"/>
    </source>
</evidence>
<dbReference type="Pfam" id="PF00392">
    <property type="entry name" value="GntR"/>
    <property type="match status" value="1"/>
</dbReference>
<dbReference type="PANTHER" id="PTHR46577:SF2">
    <property type="entry name" value="TRANSCRIPTIONAL REGULATORY PROTEIN"/>
    <property type="match status" value="1"/>
</dbReference>
<keyword evidence="7" id="KW-0238">DNA-binding</keyword>
<dbReference type="SUPFAM" id="SSF46785">
    <property type="entry name" value="Winged helix' DNA-binding domain"/>
    <property type="match status" value="1"/>
</dbReference>
<keyword evidence="11" id="KW-1185">Reference proteome</keyword>
<dbReference type="Gene3D" id="1.10.10.10">
    <property type="entry name" value="Winged helix-like DNA-binding domain superfamily/Winged helix DNA-binding domain"/>
    <property type="match status" value="1"/>
</dbReference>
<dbReference type="InterPro" id="IPR015422">
    <property type="entry name" value="PyrdxlP-dep_Trfase_small"/>
</dbReference>
<dbReference type="EMBL" id="CP033464">
    <property type="protein sequence ID" value="QDX94240.1"/>
    <property type="molecule type" value="Genomic_DNA"/>
</dbReference>
<keyword evidence="5" id="KW-0663">Pyridoxal phosphate</keyword>
<dbReference type="GO" id="GO:0030170">
    <property type="term" value="F:pyridoxal phosphate binding"/>
    <property type="evidence" value="ECO:0007669"/>
    <property type="project" value="InterPro"/>
</dbReference>
<dbReference type="PANTHER" id="PTHR46577">
    <property type="entry name" value="HTH-TYPE TRANSCRIPTIONAL REGULATORY PROTEIN GABR"/>
    <property type="match status" value="1"/>
</dbReference>
<evidence type="ECO:0000256" key="4">
    <source>
        <dbReference type="ARBA" id="ARBA00022679"/>
    </source>
</evidence>
<dbReference type="Gene3D" id="3.40.640.10">
    <property type="entry name" value="Type I PLP-dependent aspartate aminotransferase-like (Major domain)"/>
    <property type="match status" value="1"/>
</dbReference>
<keyword evidence="6" id="KW-0805">Transcription regulation</keyword>
<dbReference type="FunFam" id="1.10.10.10:FF:000079">
    <property type="entry name" value="GntR family transcriptional regulator"/>
    <property type="match status" value="1"/>
</dbReference>
<keyword evidence="3 10" id="KW-0032">Aminotransferase</keyword>
<dbReference type="CDD" id="cd07377">
    <property type="entry name" value="WHTH_GntR"/>
    <property type="match status" value="1"/>
</dbReference>
<dbReference type="InterPro" id="IPR036388">
    <property type="entry name" value="WH-like_DNA-bd_sf"/>
</dbReference>
<comment type="similarity">
    <text evidence="2">In the C-terminal section; belongs to the class-I pyridoxal-phosphate-dependent aminotransferase family.</text>
</comment>
<accession>A0A518VB76</accession>
<keyword evidence="8" id="KW-0804">Transcription</keyword>
<dbReference type="InterPro" id="IPR004839">
    <property type="entry name" value="Aminotransferase_I/II_large"/>
</dbReference>
<protein>
    <submittedName>
        <fullName evidence="10">PLP-dependent aminotransferase family protein</fullName>
    </submittedName>
</protein>
<gene>
    <name evidence="10" type="ORF">EEL30_19300</name>
</gene>
<dbReference type="Proteomes" id="UP000319432">
    <property type="component" value="Chromosome"/>
</dbReference>
<evidence type="ECO:0000256" key="6">
    <source>
        <dbReference type="ARBA" id="ARBA00023015"/>
    </source>
</evidence>
<dbReference type="GO" id="GO:0003677">
    <property type="term" value="F:DNA binding"/>
    <property type="evidence" value="ECO:0007669"/>
    <property type="project" value="UniProtKB-KW"/>
</dbReference>